<accession>A0A2A2M0B1</accession>
<evidence type="ECO:0000256" key="1">
    <source>
        <dbReference type="SAM" id="MobiDB-lite"/>
    </source>
</evidence>
<keyword evidence="3" id="KW-1185">Reference proteome</keyword>
<evidence type="ECO:0000313" key="2">
    <source>
        <dbReference type="EMBL" id="PAV91667.1"/>
    </source>
</evidence>
<proteinExistence type="predicted"/>
<dbReference type="Proteomes" id="UP000218231">
    <property type="component" value="Unassembled WGS sequence"/>
</dbReference>
<gene>
    <name evidence="2" type="ORF">WR25_23149</name>
</gene>
<evidence type="ECO:0000313" key="3">
    <source>
        <dbReference type="Proteomes" id="UP000218231"/>
    </source>
</evidence>
<sequence length="92" mass="9809">MSYFFIIPTTSLLPAQTLTSLSSQDSEVPRQLDPTSSSSTSEDNSSGQPTASTLFSMELGNALPTAQIFAGLNGQRAVRKDRQQTPTLESGI</sequence>
<reference evidence="2 3" key="1">
    <citation type="journal article" date="2017" name="Curr. Biol.">
        <title>Genome architecture and evolution of a unichromosomal asexual nematode.</title>
        <authorList>
            <person name="Fradin H."/>
            <person name="Zegar C."/>
            <person name="Gutwein M."/>
            <person name="Lucas J."/>
            <person name="Kovtun M."/>
            <person name="Corcoran D."/>
            <person name="Baugh L.R."/>
            <person name="Kiontke K."/>
            <person name="Gunsalus K."/>
            <person name="Fitch D.H."/>
            <person name="Piano F."/>
        </authorList>
    </citation>
    <scope>NUCLEOTIDE SEQUENCE [LARGE SCALE GENOMIC DNA]</scope>
    <source>
        <strain evidence="2">PF1309</strain>
    </source>
</reference>
<name>A0A2A2M0B1_9BILA</name>
<dbReference type="AlphaFoldDB" id="A0A2A2M0B1"/>
<organism evidence="2 3">
    <name type="scientific">Diploscapter pachys</name>
    <dbReference type="NCBI Taxonomy" id="2018661"/>
    <lineage>
        <taxon>Eukaryota</taxon>
        <taxon>Metazoa</taxon>
        <taxon>Ecdysozoa</taxon>
        <taxon>Nematoda</taxon>
        <taxon>Chromadorea</taxon>
        <taxon>Rhabditida</taxon>
        <taxon>Rhabditina</taxon>
        <taxon>Rhabditomorpha</taxon>
        <taxon>Rhabditoidea</taxon>
        <taxon>Rhabditidae</taxon>
        <taxon>Diploscapter</taxon>
    </lineage>
</organism>
<dbReference type="EMBL" id="LIAE01006299">
    <property type="protein sequence ID" value="PAV91667.1"/>
    <property type="molecule type" value="Genomic_DNA"/>
</dbReference>
<feature type="compositionally biased region" description="Low complexity" evidence="1">
    <location>
        <begin position="36"/>
        <end position="46"/>
    </location>
</feature>
<feature type="region of interest" description="Disordered" evidence="1">
    <location>
        <begin position="18"/>
        <end position="57"/>
    </location>
</feature>
<comment type="caution">
    <text evidence="2">The sequence shown here is derived from an EMBL/GenBank/DDBJ whole genome shotgun (WGS) entry which is preliminary data.</text>
</comment>
<protein>
    <submittedName>
        <fullName evidence="2">Uncharacterized protein</fullName>
    </submittedName>
</protein>